<keyword evidence="2" id="KW-1185">Reference proteome</keyword>
<organism evidence="1 2">
    <name type="scientific">Chromatocurvus halotolerans</name>
    <dbReference type="NCBI Taxonomy" id="1132028"/>
    <lineage>
        <taxon>Bacteria</taxon>
        <taxon>Pseudomonadati</taxon>
        <taxon>Pseudomonadota</taxon>
        <taxon>Gammaproteobacteria</taxon>
        <taxon>Cellvibrionales</taxon>
        <taxon>Halieaceae</taxon>
        <taxon>Chromatocurvus</taxon>
    </lineage>
</organism>
<name>A0A4R2L435_9GAMM</name>
<sequence length="87" mass="9244">MAEDKNAQHQACMERFIALANTMKDEGIGTDVISWALMTASGVHATYSVAGNEGGLTESGVDKVADAYRKNLANIQALKKQQSADSV</sequence>
<evidence type="ECO:0000313" key="2">
    <source>
        <dbReference type="Proteomes" id="UP000294980"/>
    </source>
</evidence>
<gene>
    <name evidence="1" type="ORF">EV688_101404</name>
</gene>
<protein>
    <recommendedName>
        <fullName evidence="3">DUF3144 domain-containing protein</fullName>
    </recommendedName>
</protein>
<dbReference type="EMBL" id="SLWX01000001">
    <property type="protein sequence ID" value="TCO78586.1"/>
    <property type="molecule type" value="Genomic_DNA"/>
</dbReference>
<dbReference type="RefSeq" id="WP_240624306.1">
    <property type="nucleotide sequence ID" value="NZ_QQSW01000006.1"/>
</dbReference>
<reference evidence="1 2" key="1">
    <citation type="submission" date="2019-03" db="EMBL/GenBank/DDBJ databases">
        <title>Genomic Encyclopedia of Type Strains, Phase IV (KMG-IV): sequencing the most valuable type-strain genomes for metagenomic binning, comparative biology and taxonomic classification.</title>
        <authorList>
            <person name="Goeker M."/>
        </authorList>
    </citation>
    <scope>NUCLEOTIDE SEQUENCE [LARGE SCALE GENOMIC DNA]</scope>
    <source>
        <strain evidence="1 2">DSM 23344</strain>
    </source>
</reference>
<evidence type="ECO:0000313" key="1">
    <source>
        <dbReference type="EMBL" id="TCO78586.1"/>
    </source>
</evidence>
<proteinExistence type="predicted"/>
<accession>A0A4R2L435</accession>
<dbReference type="AlphaFoldDB" id="A0A4R2L435"/>
<dbReference type="Proteomes" id="UP000294980">
    <property type="component" value="Unassembled WGS sequence"/>
</dbReference>
<comment type="caution">
    <text evidence="1">The sequence shown here is derived from an EMBL/GenBank/DDBJ whole genome shotgun (WGS) entry which is preliminary data.</text>
</comment>
<evidence type="ECO:0008006" key="3">
    <source>
        <dbReference type="Google" id="ProtNLM"/>
    </source>
</evidence>